<dbReference type="SUPFAM" id="SSF140931">
    <property type="entry name" value="Fic-like"/>
    <property type="match status" value="1"/>
</dbReference>
<dbReference type="InterPro" id="IPR003812">
    <property type="entry name" value="Fido"/>
</dbReference>
<feature type="domain" description="Fido" evidence="3">
    <location>
        <begin position="107"/>
        <end position="267"/>
    </location>
</feature>
<dbReference type="GO" id="GO:0005524">
    <property type="term" value="F:ATP binding"/>
    <property type="evidence" value="ECO:0007669"/>
    <property type="project" value="UniProtKB-KW"/>
</dbReference>
<organism evidence="4 5">
    <name type="scientific">Candidatus Staskawiczbacteria bacterium RIFCSPLOWO2_01_FULL_38_12b</name>
    <dbReference type="NCBI Taxonomy" id="1802214"/>
    <lineage>
        <taxon>Bacteria</taxon>
        <taxon>Candidatus Staskawicziibacteriota</taxon>
    </lineage>
</organism>
<keyword evidence="2" id="KW-0067">ATP-binding</keyword>
<evidence type="ECO:0000313" key="4">
    <source>
        <dbReference type="EMBL" id="OGZ73101.1"/>
    </source>
</evidence>
<gene>
    <name evidence="4" type="ORF">A2908_01035</name>
</gene>
<accession>A0A1G2IF15</accession>
<dbReference type="Pfam" id="PF02661">
    <property type="entry name" value="Fic"/>
    <property type="match status" value="1"/>
</dbReference>
<protein>
    <recommendedName>
        <fullName evidence="3">Fido domain-containing protein</fullName>
    </recommendedName>
</protein>
<dbReference type="Gene3D" id="1.10.3290.10">
    <property type="entry name" value="Fido-like domain"/>
    <property type="match status" value="1"/>
</dbReference>
<name>A0A1G2IF15_9BACT</name>
<evidence type="ECO:0000259" key="3">
    <source>
        <dbReference type="PROSITE" id="PS51459"/>
    </source>
</evidence>
<evidence type="ECO:0000313" key="5">
    <source>
        <dbReference type="Proteomes" id="UP000176774"/>
    </source>
</evidence>
<dbReference type="SUPFAM" id="SSF46785">
    <property type="entry name" value="Winged helix' DNA-binding domain"/>
    <property type="match status" value="1"/>
</dbReference>
<dbReference type="InterPro" id="IPR036390">
    <property type="entry name" value="WH_DNA-bd_sf"/>
</dbReference>
<dbReference type="PROSITE" id="PS51459">
    <property type="entry name" value="FIDO"/>
    <property type="match status" value="1"/>
</dbReference>
<dbReference type="PANTHER" id="PTHR13504">
    <property type="entry name" value="FIDO DOMAIN-CONTAINING PROTEIN DDB_G0283145"/>
    <property type="match status" value="1"/>
</dbReference>
<comment type="caution">
    <text evidence="4">The sequence shown here is derived from an EMBL/GenBank/DDBJ whole genome shotgun (WGS) entry which is preliminary data.</text>
</comment>
<dbReference type="PANTHER" id="PTHR13504:SF38">
    <property type="entry name" value="FIDO DOMAIN-CONTAINING PROTEIN"/>
    <property type="match status" value="1"/>
</dbReference>
<dbReference type="InterPro" id="IPR036597">
    <property type="entry name" value="Fido-like_dom_sf"/>
</dbReference>
<proteinExistence type="predicted"/>
<feature type="binding site" evidence="2">
    <location>
        <begin position="240"/>
        <end position="241"/>
    </location>
    <ligand>
        <name>ATP</name>
        <dbReference type="ChEBI" id="CHEBI:30616"/>
    </ligand>
</feature>
<feature type="binding site" evidence="2">
    <location>
        <begin position="202"/>
        <end position="209"/>
    </location>
    <ligand>
        <name>ATP</name>
        <dbReference type="ChEBI" id="CHEBI:30616"/>
    </ligand>
</feature>
<dbReference type="EMBL" id="MHPA01000015">
    <property type="protein sequence ID" value="OGZ73101.1"/>
    <property type="molecule type" value="Genomic_DNA"/>
</dbReference>
<dbReference type="InterPro" id="IPR040198">
    <property type="entry name" value="Fido_containing"/>
</dbReference>
<evidence type="ECO:0000256" key="2">
    <source>
        <dbReference type="PIRSR" id="PIRSR640198-2"/>
    </source>
</evidence>
<dbReference type="InterPro" id="IPR036388">
    <property type="entry name" value="WH-like_DNA-bd_sf"/>
</dbReference>
<dbReference type="Proteomes" id="UP000176774">
    <property type="component" value="Unassembled WGS sequence"/>
</dbReference>
<sequence length="350" mass="40037">MERNFESRVKLTPEILQKIARIDELKGLWTGSAKLSPHILKQLKMSVIITSTGASTRIEGVRMSDEEIERLIRGLKTKPPKGRDAEEVAGYADLLGRIFDNHKTLKLTEGQILQFHEILLHFSSKDQIGKGKYKSSDNIVVAKDDDGKEIILFRPTEPWLVKKEMDDVLTWTNEVLDKKTIHPILVIANFIFEFLAIHPFHDGNGRLSRALTNLLLLQAGYAYIPYVSLEETIEKNREEYYLSLRGAQRHHKTENEDITTWILFLLDALLAQAEKSRSLIEKDRPEQTLSEKQILVLRLFDQDKTLSPKDVALLLKEIPMPTIKQALGRLVKLGLVKRIGLGRATRYVKV</sequence>
<dbReference type="AlphaFoldDB" id="A0A1G2IF15"/>
<reference evidence="4 5" key="1">
    <citation type="journal article" date="2016" name="Nat. Commun.">
        <title>Thousands of microbial genomes shed light on interconnected biogeochemical processes in an aquifer system.</title>
        <authorList>
            <person name="Anantharaman K."/>
            <person name="Brown C.T."/>
            <person name="Hug L.A."/>
            <person name="Sharon I."/>
            <person name="Castelle C.J."/>
            <person name="Probst A.J."/>
            <person name="Thomas B.C."/>
            <person name="Singh A."/>
            <person name="Wilkins M.J."/>
            <person name="Karaoz U."/>
            <person name="Brodie E.L."/>
            <person name="Williams K.H."/>
            <person name="Hubbard S.S."/>
            <person name="Banfield J.F."/>
        </authorList>
    </citation>
    <scope>NUCLEOTIDE SEQUENCE [LARGE SCALE GENOMIC DNA]</scope>
</reference>
<feature type="active site" evidence="1">
    <location>
        <position position="198"/>
    </location>
</feature>
<dbReference type="Gene3D" id="1.10.10.10">
    <property type="entry name" value="Winged helix-like DNA-binding domain superfamily/Winged helix DNA-binding domain"/>
    <property type="match status" value="1"/>
</dbReference>
<evidence type="ECO:0000256" key="1">
    <source>
        <dbReference type="PIRSR" id="PIRSR640198-1"/>
    </source>
</evidence>
<keyword evidence="2" id="KW-0547">Nucleotide-binding</keyword>
<dbReference type="STRING" id="1802214.A2908_01035"/>